<name>A0ABX9NCH9_9MICO</name>
<dbReference type="PANTHER" id="PTHR38443:SF2">
    <property type="entry name" value="NON-HEMOLYTIC ENTEROTOXIN LYTIC COMPONENT L1"/>
    <property type="match status" value="1"/>
</dbReference>
<keyword evidence="1" id="KW-0175">Coiled coil</keyword>
<feature type="coiled-coil region" evidence="1">
    <location>
        <begin position="172"/>
        <end position="199"/>
    </location>
</feature>
<feature type="transmembrane region" description="Helical" evidence="2">
    <location>
        <begin position="198"/>
        <end position="216"/>
    </location>
</feature>
<gene>
    <name evidence="3" type="ORF">DZF98_00050</name>
</gene>
<evidence type="ECO:0000313" key="3">
    <source>
        <dbReference type="EMBL" id="RII94850.1"/>
    </source>
</evidence>
<dbReference type="RefSeq" id="WP_119372060.1">
    <property type="nucleotide sequence ID" value="NZ_CP040793.1"/>
</dbReference>
<keyword evidence="2" id="KW-1133">Transmembrane helix</keyword>
<organism evidence="3 4">
    <name type="scientific">Clavibacter californiensis</name>
    <dbReference type="NCBI Taxonomy" id="1401995"/>
    <lineage>
        <taxon>Bacteria</taxon>
        <taxon>Bacillati</taxon>
        <taxon>Actinomycetota</taxon>
        <taxon>Actinomycetes</taxon>
        <taxon>Micrococcales</taxon>
        <taxon>Microbacteriaceae</taxon>
        <taxon>Clavibacter</taxon>
    </lineage>
</organism>
<comment type="caution">
    <text evidence="3">The sequence shown here is derived from an EMBL/GenBank/DDBJ whole genome shotgun (WGS) entry which is preliminary data.</text>
</comment>
<keyword evidence="2" id="KW-0812">Transmembrane</keyword>
<evidence type="ECO:0000313" key="4">
    <source>
        <dbReference type="Proteomes" id="UP000265355"/>
    </source>
</evidence>
<dbReference type="SUPFAM" id="SSF58100">
    <property type="entry name" value="Bacterial hemolysins"/>
    <property type="match status" value="1"/>
</dbReference>
<keyword evidence="4" id="KW-1185">Reference proteome</keyword>
<dbReference type="PANTHER" id="PTHR38443">
    <property type="match status" value="1"/>
</dbReference>
<reference evidence="3 4" key="1">
    <citation type="submission" date="2018-08" db="EMBL/GenBank/DDBJ databases">
        <title>Genome Sequence of Clavibacter michiganensis Subspecies type strains, and the Atypical Peach-Colored Strains Isolated from Tomato.</title>
        <authorList>
            <person name="Osdaghi E."/>
            <person name="Portier P."/>
            <person name="Briand M."/>
            <person name="Jacques M.-A."/>
        </authorList>
    </citation>
    <scope>NUCLEOTIDE SEQUENCE [LARGE SCALE GENOMIC DNA]</scope>
    <source>
        <strain evidence="3 4">CFBP 8216</strain>
    </source>
</reference>
<sequence>MKLSTIIAAAPTNQALADYQNACATINQYAYGILNTTLPTLNQPPATYADFATSFAPARGHCITWTDGIFANMLAFPGIIANQAADLFQAEDTLAGNWLDILIADPTNATAKAKLGIALSAMQQTVQNQLTNAQNLVTSLNQFSSDITADGITLGQLAQQALQGAGGDQDAIANLTADIDSLNNEIQTLNNMVTAAEIGIGVSLFFGVVGVAVCLIPGGQGVGLAIIGISVVGLTLSIVGTVLYSDQIKAKNNAVQSDRNSISQLNQDVAALQAVNLQFVWLQQANVAAQNALAAVVEMWEELDTELANTFEELTTVGSDVTSEQYQQAQDDLTAAAGHWADVVAFATALDGIDYQWQDASGAWHSYPQAPHDTVPTMLPTSPSASA</sequence>
<dbReference type="InterPro" id="IPR008414">
    <property type="entry name" value="HBL"/>
</dbReference>
<proteinExistence type="predicted"/>
<keyword evidence="2" id="KW-0472">Membrane</keyword>
<dbReference type="Proteomes" id="UP000265355">
    <property type="component" value="Unassembled WGS sequence"/>
</dbReference>
<protein>
    <submittedName>
        <fullName evidence="3">Uncharacterized protein</fullName>
    </submittedName>
</protein>
<evidence type="ECO:0000256" key="1">
    <source>
        <dbReference type="SAM" id="Coils"/>
    </source>
</evidence>
<dbReference type="EMBL" id="QWEE01000001">
    <property type="protein sequence ID" value="RII94850.1"/>
    <property type="molecule type" value="Genomic_DNA"/>
</dbReference>
<dbReference type="Pfam" id="PF05791">
    <property type="entry name" value="Bacillus_HBL"/>
    <property type="match status" value="1"/>
</dbReference>
<evidence type="ECO:0000256" key="2">
    <source>
        <dbReference type="SAM" id="Phobius"/>
    </source>
</evidence>
<feature type="transmembrane region" description="Helical" evidence="2">
    <location>
        <begin position="223"/>
        <end position="244"/>
    </location>
</feature>
<accession>A0ABX9NCH9</accession>
<dbReference type="InterPro" id="IPR052785">
    <property type="entry name" value="Enterotoxin_cmpnt"/>
</dbReference>
<dbReference type="Gene3D" id="1.20.1170.10">
    <property type="match status" value="1"/>
</dbReference>